<comment type="caution">
    <text evidence="1">The sequence shown here is derived from an EMBL/GenBank/DDBJ whole genome shotgun (WGS) entry which is preliminary data.</text>
</comment>
<accession>A0ABT7VR41</accession>
<dbReference type="Proteomes" id="UP001171945">
    <property type="component" value="Unassembled WGS sequence"/>
</dbReference>
<protein>
    <submittedName>
        <fullName evidence="1">Uncharacterized protein</fullName>
    </submittedName>
</protein>
<dbReference type="EMBL" id="JAUCGM010000066">
    <property type="protein sequence ID" value="MDM8562127.1"/>
    <property type="molecule type" value="Genomic_DNA"/>
</dbReference>
<keyword evidence="2" id="KW-1185">Reference proteome</keyword>
<organism evidence="1 2">
    <name type="scientific">Candidatus Marithioploca araucensis</name>
    <dbReference type="NCBI Taxonomy" id="70273"/>
    <lineage>
        <taxon>Bacteria</taxon>
        <taxon>Pseudomonadati</taxon>
        <taxon>Pseudomonadota</taxon>
        <taxon>Gammaproteobacteria</taxon>
        <taxon>Thiotrichales</taxon>
        <taxon>Thiotrichaceae</taxon>
        <taxon>Candidatus Marithioploca</taxon>
    </lineage>
</organism>
<gene>
    <name evidence="1" type="ORF">QUF54_02115</name>
</gene>
<proteinExistence type="predicted"/>
<evidence type="ECO:0000313" key="2">
    <source>
        <dbReference type="Proteomes" id="UP001171945"/>
    </source>
</evidence>
<name>A0ABT7VR41_9GAMM</name>
<reference evidence="1" key="1">
    <citation type="submission" date="2023-06" db="EMBL/GenBank/DDBJ databases">
        <title>Uncultivated large filamentous bacteria from sulfidic sediments reveal new species and different genomic features in energy metabolism and defense.</title>
        <authorList>
            <person name="Fonseca A."/>
        </authorList>
    </citation>
    <scope>NUCLEOTIDE SEQUENCE</scope>
    <source>
        <strain evidence="1">HSG4</strain>
    </source>
</reference>
<sequence length="45" mass="4738">MLSLKILRTQGSYVELLGKAGCDDALVGIGQEGRIAFIQSGNTIT</sequence>
<evidence type="ECO:0000313" key="1">
    <source>
        <dbReference type="EMBL" id="MDM8562127.1"/>
    </source>
</evidence>